<evidence type="ECO:0000256" key="15">
    <source>
        <dbReference type="ARBA" id="ARBA00023136"/>
    </source>
</evidence>
<reference evidence="17 18" key="1">
    <citation type="submission" date="2022-09" db="EMBL/GenBank/DDBJ databases">
        <title>New species of Phenylobacterium.</title>
        <authorList>
            <person name="Mieszkin S."/>
        </authorList>
    </citation>
    <scope>NUCLEOTIDE SEQUENCE [LARGE SCALE GENOMIC DNA]</scope>
    <source>
        <strain evidence="17 18">HK31-G</strain>
    </source>
</reference>
<evidence type="ECO:0000256" key="13">
    <source>
        <dbReference type="ARBA" id="ARBA00022989"/>
    </source>
</evidence>
<evidence type="ECO:0000256" key="6">
    <source>
        <dbReference type="ARBA" id="ARBA00019425"/>
    </source>
</evidence>
<evidence type="ECO:0000256" key="14">
    <source>
        <dbReference type="ARBA" id="ARBA00023004"/>
    </source>
</evidence>
<name>A0ABW6CWD8_9CAUL</name>
<dbReference type="Proteomes" id="UP001598130">
    <property type="component" value="Unassembled WGS sequence"/>
</dbReference>
<keyword evidence="11" id="KW-0479">Metal-binding</keyword>
<evidence type="ECO:0000313" key="17">
    <source>
        <dbReference type="EMBL" id="MFD3265213.1"/>
    </source>
</evidence>
<dbReference type="CDD" id="cd03495">
    <property type="entry name" value="SQR_TypeC_SdhD_like"/>
    <property type="match status" value="1"/>
</dbReference>
<dbReference type="NCBIfam" id="TIGR02968">
    <property type="entry name" value="succ_dehyd_anc"/>
    <property type="match status" value="1"/>
</dbReference>
<keyword evidence="15 16" id="KW-0472">Membrane</keyword>
<comment type="caution">
    <text evidence="17">The sequence shown here is derived from an EMBL/GenBank/DDBJ whole genome shotgun (WGS) entry which is preliminary data.</text>
</comment>
<feature type="transmembrane region" description="Helical" evidence="16">
    <location>
        <begin position="29"/>
        <end position="50"/>
    </location>
</feature>
<dbReference type="EMBL" id="JAOTJD010000029">
    <property type="protein sequence ID" value="MFD3265213.1"/>
    <property type="molecule type" value="Genomic_DNA"/>
</dbReference>
<comment type="cofactor">
    <cofactor evidence="1">
        <name>heme</name>
        <dbReference type="ChEBI" id="CHEBI:30413"/>
    </cofactor>
</comment>
<protein>
    <recommendedName>
        <fullName evidence="6">Succinate dehydrogenase hydrophobic membrane anchor subunit</fullName>
    </recommendedName>
</protein>
<dbReference type="InterPro" id="IPR000701">
    <property type="entry name" value="SuccDH_FuR_B_TM-su"/>
</dbReference>
<keyword evidence="9" id="KW-0349">Heme</keyword>
<evidence type="ECO:0000256" key="1">
    <source>
        <dbReference type="ARBA" id="ARBA00001971"/>
    </source>
</evidence>
<evidence type="ECO:0000256" key="3">
    <source>
        <dbReference type="ARBA" id="ARBA00004141"/>
    </source>
</evidence>
<comment type="pathway">
    <text evidence="4">Carbohydrate metabolism; tricarboxylic acid cycle.</text>
</comment>
<feature type="transmembrane region" description="Helical" evidence="16">
    <location>
        <begin position="56"/>
        <end position="78"/>
    </location>
</feature>
<evidence type="ECO:0000256" key="12">
    <source>
        <dbReference type="ARBA" id="ARBA00022982"/>
    </source>
</evidence>
<evidence type="ECO:0000313" key="18">
    <source>
        <dbReference type="Proteomes" id="UP001598130"/>
    </source>
</evidence>
<evidence type="ECO:0000256" key="7">
    <source>
        <dbReference type="ARBA" id="ARBA00022448"/>
    </source>
</evidence>
<keyword evidence="10 16" id="KW-0812">Transmembrane</keyword>
<feature type="transmembrane region" description="Helical" evidence="16">
    <location>
        <begin position="99"/>
        <end position="121"/>
    </location>
</feature>
<dbReference type="SUPFAM" id="SSF81343">
    <property type="entry name" value="Fumarate reductase respiratory complex transmembrane subunits"/>
    <property type="match status" value="1"/>
</dbReference>
<evidence type="ECO:0000256" key="8">
    <source>
        <dbReference type="ARBA" id="ARBA00022532"/>
    </source>
</evidence>
<dbReference type="Gene3D" id="1.20.1300.10">
    <property type="entry name" value="Fumarate reductase/succinate dehydrogenase, transmembrane subunit"/>
    <property type="match status" value="1"/>
</dbReference>
<evidence type="ECO:0000256" key="4">
    <source>
        <dbReference type="ARBA" id="ARBA00005163"/>
    </source>
</evidence>
<keyword evidence="14" id="KW-0408">Iron</keyword>
<comment type="function">
    <text evidence="2">Membrane-anchoring subunit of succinate dehydrogenase (SDH).</text>
</comment>
<sequence>MENYRTPLRRARGLGSAKHGVGHWISERVSAIALVPLVLWAVFGVITLAATDYYGAVAWISQPVNAVLMVLLVAISFLHMHSGMRVIVEDYIHKTLTKSALLLLNLFVCGLAGSLAVFSILKVALGGA</sequence>
<evidence type="ECO:0000256" key="5">
    <source>
        <dbReference type="ARBA" id="ARBA00011558"/>
    </source>
</evidence>
<proteinExistence type="predicted"/>
<accession>A0ABW6CWD8</accession>
<gene>
    <name evidence="17" type="primary">sdhD</name>
    <name evidence="17" type="ORF">OCL97_14745</name>
</gene>
<dbReference type="InterPro" id="IPR034804">
    <property type="entry name" value="SQR/QFR_C/D"/>
</dbReference>
<evidence type="ECO:0000256" key="16">
    <source>
        <dbReference type="SAM" id="Phobius"/>
    </source>
</evidence>
<keyword evidence="12" id="KW-0249">Electron transport</keyword>
<evidence type="ECO:0000256" key="9">
    <source>
        <dbReference type="ARBA" id="ARBA00022617"/>
    </source>
</evidence>
<dbReference type="Pfam" id="PF01127">
    <property type="entry name" value="Sdh_cyt"/>
    <property type="match status" value="1"/>
</dbReference>
<evidence type="ECO:0000256" key="11">
    <source>
        <dbReference type="ARBA" id="ARBA00022723"/>
    </source>
</evidence>
<keyword evidence="7" id="KW-0813">Transport</keyword>
<keyword evidence="18" id="KW-1185">Reference proteome</keyword>
<organism evidence="17 18">
    <name type="scientific">Phenylobacterium ferrooxidans</name>
    <dbReference type="NCBI Taxonomy" id="2982689"/>
    <lineage>
        <taxon>Bacteria</taxon>
        <taxon>Pseudomonadati</taxon>
        <taxon>Pseudomonadota</taxon>
        <taxon>Alphaproteobacteria</taxon>
        <taxon>Caulobacterales</taxon>
        <taxon>Caulobacteraceae</taxon>
        <taxon>Phenylobacterium</taxon>
    </lineage>
</organism>
<comment type="subunit">
    <text evidence="5">Part of an enzyme complex containing four subunits: a flavoprotein, an iron-sulfur protein, plus two membrane-anchoring proteins, SdhC and SdhD.</text>
</comment>
<keyword evidence="13 16" id="KW-1133">Transmembrane helix</keyword>
<evidence type="ECO:0000256" key="2">
    <source>
        <dbReference type="ARBA" id="ARBA00004050"/>
    </source>
</evidence>
<comment type="subcellular location">
    <subcellularLocation>
        <location evidence="3">Membrane</location>
        <topology evidence="3">Multi-pass membrane protein</topology>
    </subcellularLocation>
</comment>
<dbReference type="RefSeq" id="WP_377370689.1">
    <property type="nucleotide sequence ID" value="NZ_JAOTJD010000029.1"/>
</dbReference>
<keyword evidence="8" id="KW-0816">Tricarboxylic acid cycle</keyword>
<evidence type="ECO:0000256" key="10">
    <source>
        <dbReference type="ARBA" id="ARBA00022692"/>
    </source>
</evidence>
<dbReference type="InterPro" id="IPR014312">
    <property type="entry name" value="Succ_DH_anchor"/>
</dbReference>